<protein>
    <recommendedName>
        <fullName evidence="4">TadE-like protein</fullName>
    </recommendedName>
</protein>
<dbReference type="EMBL" id="FMTT01000019">
    <property type="protein sequence ID" value="SCW60199.1"/>
    <property type="molecule type" value="Genomic_DNA"/>
</dbReference>
<evidence type="ECO:0000256" key="1">
    <source>
        <dbReference type="SAM" id="Phobius"/>
    </source>
</evidence>
<feature type="transmembrane region" description="Helical" evidence="1">
    <location>
        <begin position="34"/>
        <end position="54"/>
    </location>
</feature>
<evidence type="ECO:0008006" key="4">
    <source>
        <dbReference type="Google" id="ProtNLM"/>
    </source>
</evidence>
<gene>
    <name evidence="2" type="ORF">SAMN04487970_101934</name>
</gene>
<keyword evidence="3" id="KW-1185">Reference proteome</keyword>
<reference evidence="3" key="1">
    <citation type="submission" date="2016-10" db="EMBL/GenBank/DDBJ databases">
        <authorList>
            <person name="Varghese N."/>
            <person name="Submissions S."/>
        </authorList>
    </citation>
    <scope>NUCLEOTIDE SEQUENCE [LARGE SCALE GENOMIC DNA]</scope>
    <source>
        <strain evidence="3">CGMCC 1.8946</strain>
    </source>
</reference>
<accession>A0A1G4RVT5</accession>
<keyword evidence="1" id="KW-0472">Membrane</keyword>
<feature type="transmembrane region" description="Helical" evidence="1">
    <location>
        <begin position="6"/>
        <end position="22"/>
    </location>
</feature>
<dbReference type="STRING" id="624147.SAMN04487970_101934"/>
<keyword evidence="1" id="KW-0812">Transmembrane</keyword>
<dbReference type="AlphaFoldDB" id="A0A1G4RVT5"/>
<proteinExistence type="predicted"/>
<keyword evidence="1" id="KW-1133">Transmembrane helix</keyword>
<dbReference type="Proteomes" id="UP000198601">
    <property type="component" value="Unassembled WGS sequence"/>
</dbReference>
<evidence type="ECO:0000313" key="3">
    <source>
        <dbReference type="Proteomes" id="UP000198601"/>
    </source>
</evidence>
<sequence length="346" mass="38758">MTGFMRIIYIRSFVITLRRFVIGHSGQFTIEASLTLPIILIATLLLIFLSLFAYQQASVHYTAALTAERTAYIWDNSRKDPVTGSVGLGQTDGLYWRLTNDHVMNLFSFMLPMAPVSVQLPASGHAAGPAGPAGKLSRAAGSLPEQLRGEIEYSNHGFLRYVRVALEKKFHVPSMARYWRGKEADVETSSKSYIVDPIETIRLTDLTRTFIGEIQGRIKPKDALKTMVDPKTSVKEPVKITSESEAAEHLRGLVGGVSKKINVTPETVRVVDALDSSNVAHQAFYTFYEQNLREQMAKDAELLKQGTEIRGVVWHFFKVSKNDEMRLSQGLKRELEQKGIVVVFHE</sequence>
<name>A0A1G4RVT5_9BACL</name>
<evidence type="ECO:0000313" key="2">
    <source>
        <dbReference type="EMBL" id="SCW60199.1"/>
    </source>
</evidence>
<organism evidence="2 3">
    <name type="scientific">Paenibacillus tianmuensis</name>
    <dbReference type="NCBI Taxonomy" id="624147"/>
    <lineage>
        <taxon>Bacteria</taxon>
        <taxon>Bacillati</taxon>
        <taxon>Bacillota</taxon>
        <taxon>Bacilli</taxon>
        <taxon>Bacillales</taxon>
        <taxon>Paenibacillaceae</taxon>
        <taxon>Paenibacillus</taxon>
    </lineage>
</organism>